<feature type="domain" description="Prepilin peptidase A24 N-terminal" evidence="12">
    <location>
        <begin position="14"/>
        <end position="97"/>
    </location>
</feature>
<keyword evidence="4" id="KW-0997">Cell inner membrane</keyword>
<evidence type="ECO:0000256" key="8">
    <source>
        <dbReference type="RuleBase" id="RU003793"/>
    </source>
</evidence>
<feature type="transmembrane region" description="Helical" evidence="10">
    <location>
        <begin position="194"/>
        <end position="219"/>
    </location>
</feature>
<comment type="subcellular location">
    <subcellularLocation>
        <location evidence="1">Cell inner membrane</location>
        <topology evidence="1">Multi-pass membrane protein</topology>
    </subcellularLocation>
    <subcellularLocation>
        <location evidence="9">Cell membrane</location>
        <topology evidence="9">Multi-pass membrane protein</topology>
    </subcellularLocation>
</comment>
<evidence type="ECO:0000256" key="4">
    <source>
        <dbReference type="ARBA" id="ARBA00022519"/>
    </source>
</evidence>
<gene>
    <name evidence="13" type="ORF">SAMN05660653_00817</name>
</gene>
<name>A0A1G6B9C8_9BACT</name>
<comment type="catalytic activity">
    <reaction evidence="9">
        <text>Typically cleaves a -Gly-|-Phe- bond to release an N-terminal, basic peptide of 5-8 residues from type IV prepilin, and then N-methylates the new N-terminal amino group, the methyl donor being S-adenosyl-L-methionine.</text>
        <dbReference type="EC" id="3.4.23.43"/>
    </reaction>
</comment>
<dbReference type="GO" id="GO:0005886">
    <property type="term" value="C:plasma membrane"/>
    <property type="evidence" value="ECO:0007669"/>
    <property type="project" value="UniProtKB-SubCell"/>
</dbReference>
<reference evidence="13 14" key="1">
    <citation type="submission" date="2016-10" db="EMBL/GenBank/DDBJ databases">
        <authorList>
            <person name="de Groot N.N."/>
        </authorList>
    </citation>
    <scope>NUCLEOTIDE SEQUENCE [LARGE SCALE GENOMIC DNA]</scope>
    <source>
        <strain evidence="13 14">ASO4-2</strain>
    </source>
</reference>
<evidence type="ECO:0000256" key="3">
    <source>
        <dbReference type="ARBA" id="ARBA00022475"/>
    </source>
</evidence>
<evidence type="ECO:0000259" key="11">
    <source>
        <dbReference type="Pfam" id="PF01478"/>
    </source>
</evidence>
<keyword evidence="6 10" id="KW-1133">Transmembrane helix</keyword>
<dbReference type="GO" id="GO:0008168">
    <property type="term" value="F:methyltransferase activity"/>
    <property type="evidence" value="ECO:0007669"/>
    <property type="project" value="UniProtKB-KW"/>
</dbReference>
<feature type="transmembrane region" description="Helical" evidence="10">
    <location>
        <begin position="231"/>
        <end position="256"/>
    </location>
</feature>
<evidence type="ECO:0000256" key="6">
    <source>
        <dbReference type="ARBA" id="ARBA00022989"/>
    </source>
</evidence>
<dbReference type="InterPro" id="IPR014032">
    <property type="entry name" value="Peptidase_A24A_bac"/>
</dbReference>
<dbReference type="EC" id="3.4.23.43" evidence="9"/>
<dbReference type="Gene3D" id="1.20.120.1220">
    <property type="match status" value="1"/>
</dbReference>
<organism evidence="13 14">
    <name type="scientific">Desulfonatronum thiosulfatophilum</name>
    <dbReference type="NCBI Taxonomy" id="617002"/>
    <lineage>
        <taxon>Bacteria</taxon>
        <taxon>Pseudomonadati</taxon>
        <taxon>Thermodesulfobacteriota</taxon>
        <taxon>Desulfovibrionia</taxon>
        <taxon>Desulfovibrionales</taxon>
        <taxon>Desulfonatronaceae</taxon>
        <taxon>Desulfonatronum</taxon>
    </lineage>
</organism>
<sequence>MNPLLSIFPLLSLVLGLLLGSFYNVCVHRYLTGQSVILPASHCPKCGHGLSWWENIPLFSFLVLRGRCRSCGEGISWRYPLVEAVSGLWALLLALQFGFGWAWFLYMAAGGLLIIMSFIDFQEYILPDIFTFPGALLAFGGSFLLADMSWQDSLLGALFGAGAFWLLQKGYYLLRGVEGLGTGDIKLMLMLGALVGWQGLPMMIFLAAFTALAASLGYMAKNAHQGMQTRIPFGPFLSLGAMLQILYGQQLMALWMPLG</sequence>
<keyword evidence="3" id="KW-1003">Cell membrane</keyword>
<dbReference type="GO" id="GO:0006465">
    <property type="term" value="P:signal peptide processing"/>
    <property type="evidence" value="ECO:0007669"/>
    <property type="project" value="TreeGrafter"/>
</dbReference>
<dbReference type="InterPro" id="IPR050882">
    <property type="entry name" value="Prepilin_peptidase/N-MTase"/>
</dbReference>
<accession>A0A1G6B9C8</accession>
<dbReference type="AlphaFoldDB" id="A0A1G6B9C8"/>
<dbReference type="InterPro" id="IPR010627">
    <property type="entry name" value="Prepilin_pept_A24_N"/>
</dbReference>
<comment type="function">
    <text evidence="9">Plays an essential role in type IV pili and type II pseudopili formation by proteolytically removing the leader sequence from substrate proteins and subsequently monomethylating the alpha-amino group of the newly exposed N-terminal phenylalanine.</text>
</comment>
<dbReference type="Proteomes" id="UP000198771">
    <property type="component" value="Unassembled WGS sequence"/>
</dbReference>
<feature type="transmembrane region" description="Helical" evidence="10">
    <location>
        <begin position="125"/>
        <end position="146"/>
    </location>
</feature>
<keyword evidence="14" id="KW-1185">Reference proteome</keyword>
<keyword evidence="9 13" id="KW-0808">Transferase</keyword>
<evidence type="ECO:0000256" key="2">
    <source>
        <dbReference type="ARBA" id="ARBA00005801"/>
    </source>
</evidence>
<evidence type="ECO:0000256" key="7">
    <source>
        <dbReference type="ARBA" id="ARBA00023136"/>
    </source>
</evidence>
<dbReference type="Pfam" id="PF06750">
    <property type="entry name" value="A24_N_bact"/>
    <property type="match status" value="1"/>
</dbReference>
<feature type="transmembrane region" description="Helical" evidence="10">
    <location>
        <begin position="153"/>
        <end position="174"/>
    </location>
</feature>
<keyword evidence="9" id="KW-0645">Protease</keyword>
<evidence type="ECO:0000256" key="10">
    <source>
        <dbReference type="SAM" id="Phobius"/>
    </source>
</evidence>
<keyword evidence="9" id="KW-0511">Multifunctional enzyme</keyword>
<protein>
    <recommendedName>
        <fullName evidence="9">Prepilin leader peptidase/N-methyltransferase</fullName>
        <ecNumber evidence="9">2.1.1.-</ecNumber>
        <ecNumber evidence="9">3.4.23.43</ecNumber>
    </recommendedName>
</protein>
<dbReference type="GO" id="GO:0004190">
    <property type="term" value="F:aspartic-type endopeptidase activity"/>
    <property type="evidence" value="ECO:0007669"/>
    <property type="project" value="UniProtKB-EC"/>
</dbReference>
<comment type="similarity">
    <text evidence="2 8">Belongs to the peptidase A24 family.</text>
</comment>
<evidence type="ECO:0000256" key="1">
    <source>
        <dbReference type="ARBA" id="ARBA00004429"/>
    </source>
</evidence>
<dbReference type="PRINTS" id="PR00864">
    <property type="entry name" value="PREPILNPTASE"/>
</dbReference>
<evidence type="ECO:0000256" key="9">
    <source>
        <dbReference type="RuleBase" id="RU003794"/>
    </source>
</evidence>
<dbReference type="EC" id="2.1.1.-" evidence="9"/>
<dbReference type="PANTHER" id="PTHR30487:SF0">
    <property type="entry name" value="PREPILIN LEADER PEPTIDASE_N-METHYLTRANSFERASE-RELATED"/>
    <property type="match status" value="1"/>
</dbReference>
<evidence type="ECO:0000313" key="13">
    <source>
        <dbReference type="EMBL" id="SDB17260.1"/>
    </source>
</evidence>
<feature type="transmembrane region" description="Helical" evidence="10">
    <location>
        <begin position="102"/>
        <end position="119"/>
    </location>
</feature>
<keyword evidence="7 10" id="KW-0472">Membrane</keyword>
<proteinExistence type="inferred from homology"/>
<dbReference type="PANTHER" id="PTHR30487">
    <property type="entry name" value="TYPE 4 PREPILIN-LIKE PROTEINS LEADER PEPTIDE-PROCESSING ENZYME"/>
    <property type="match status" value="1"/>
</dbReference>
<evidence type="ECO:0000256" key="5">
    <source>
        <dbReference type="ARBA" id="ARBA00022692"/>
    </source>
</evidence>
<keyword evidence="9 13" id="KW-0489">Methyltransferase</keyword>
<keyword evidence="5 9" id="KW-0812">Transmembrane</keyword>
<keyword evidence="9" id="KW-0378">Hydrolase</keyword>
<dbReference type="STRING" id="617002.SAMN05660653_00817"/>
<evidence type="ECO:0000259" key="12">
    <source>
        <dbReference type="Pfam" id="PF06750"/>
    </source>
</evidence>
<dbReference type="GO" id="GO:0032259">
    <property type="term" value="P:methylation"/>
    <property type="evidence" value="ECO:0007669"/>
    <property type="project" value="UniProtKB-KW"/>
</dbReference>
<dbReference type="InterPro" id="IPR000045">
    <property type="entry name" value="Prepilin_IV_endopep_pep"/>
</dbReference>
<evidence type="ECO:0000313" key="14">
    <source>
        <dbReference type="Proteomes" id="UP000198771"/>
    </source>
</evidence>
<dbReference type="Pfam" id="PF01478">
    <property type="entry name" value="Peptidase_A24"/>
    <property type="match status" value="1"/>
</dbReference>
<feature type="domain" description="Prepilin type IV endopeptidase peptidase" evidence="11">
    <location>
        <begin position="111"/>
        <end position="214"/>
    </location>
</feature>
<dbReference type="EMBL" id="FMXO01000004">
    <property type="protein sequence ID" value="SDB17260.1"/>
    <property type="molecule type" value="Genomic_DNA"/>
</dbReference>